<evidence type="ECO:0000256" key="4">
    <source>
        <dbReference type="ARBA" id="ARBA00023163"/>
    </source>
</evidence>
<dbReference type="STRING" id="1385369.N825_31725"/>
<feature type="domain" description="RNA polymerase sigma-70 region 2" evidence="5">
    <location>
        <begin position="60"/>
        <end position="128"/>
    </location>
</feature>
<dbReference type="InterPro" id="IPR013324">
    <property type="entry name" value="RNA_pol_sigma_r3/r4-like"/>
</dbReference>
<keyword evidence="8" id="KW-1185">Reference proteome</keyword>
<dbReference type="SUPFAM" id="SSF88659">
    <property type="entry name" value="Sigma3 and sigma4 domains of RNA polymerase sigma factors"/>
    <property type="match status" value="1"/>
</dbReference>
<keyword evidence="3" id="KW-0731">Sigma factor</keyword>
<dbReference type="SUPFAM" id="SSF88946">
    <property type="entry name" value="Sigma2 domain of RNA polymerase sigma factors"/>
    <property type="match status" value="1"/>
</dbReference>
<name>W9GX23_9PROT</name>
<keyword evidence="2" id="KW-0805">Transcription regulation</keyword>
<dbReference type="InterPro" id="IPR007627">
    <property type="entry name" value="RNA_pol_sigma70_r2"/>
</dbReference>
<dbReference type="GO" id="GO:0006352">
    <property type="term" value="P:DNA-templated transcription initiation"/>
    <property type="evidence" value="ECO:0007669"/>
    <property type="project" value="InterPro"/>
</dbReference>
<proteinExistence type="inferred from homology"/>
<dbReference type="PANTHER" id="PTHR43133">
    <property type="entry name" value="RNA POLYMERASE ECF-TYPE SIGMA FACTO"/>
    <property type="match status" value="1"/>
</dbReference>
<dbReference type="Gene3D" id="1.10.1740.10">
    <property type="match status" value="1"/>
</dbReference>
<evidence type="ECO:0000259" key="5">
    <source>
        <dbReference type="Pfam" id="PF04542"/>
    </source>
</evidence>
<dbReference type="PATRIC" id="fig|1385369.3.peg.6917"/>
<dbReference type="OrthoDB" id="9784272at2"/>
<evidence type="ECO:0000256" key="2">
    <source>
        <dbReference type="ARBA" id="ARBA00023015"/>
    </source>
</evidence>
<dbReference type="PANTHER" id="PTHR43133:SF62">
    <property type="entry name" value="RNA POLYMERASE SIGMA FACTOR SIGZ"/>
    <property type="match status" value="1"/>
</dbReference>
<dbReference type="InterPro" id="IPR013249">
    <property type="entry name" value="RNA_pol_sigma70_r4_t2"/>
</dbReference>
<gene>
    <name evidence="7" type="ORF">N825_31725</name>
</gene>
<reference evidence="7 8" key="1">
    <citation type="submission" date="2013-08" db="EMBL/GenBank/DDBJ databases">
        <title>The genome sequence of Skermanella stibiiresistens.</title>
        <authorList>
            <person name="Zhu W."/>
            <person name="Wang G."/>
        </authorList>
    </citation>
    <scope>NUCLEOTIDE SEQUENCE [LARGE SCALE GENOMIC DNA]</scope>
    <source>
        <strain evidence="7 8">SB22</strain>
    </source>
</reference>
<evidence type="ECO:0000313" key="8">
    <source>
        <dbReference type="Proteomes" id="UP000019486"/>
    </source>
</evidence>
<dbReference type="Gene3D" id="1.10.10.10">
    <property type="entry name" value="Winged helix-like DNA-binding domain superfamily/Winged helix DNA-binding domain"/>
    <property type="match status" value="1"/>
</dbReference>
<evidence type="ECO:0000256" key="1">
    <source>
        <dbReference type="ARBA" id="ARBA00010641"/>
    </source>
</evidence>
<dbReference type="InterPro" id="IPR013325">
    <property type="entry name" value="RNA_pol_sigma_r2"/>
</dbReference>
<dbReference type="InterPro" id="IPR039425">
    <property type="entry name" value="RNA_pol_sigma-70-like"/>
</dbReference>
<dbReference type="GO" id="GO:0003677">
    <property type="term" value="F:DNA binding"/>
    <property type="evidence" value="ECO:0007669"/>
    <property type="project" value="InterPro"/>
</dbReference>
<comment type="caution">
    <text evidence="7">The sequence shown here is derived from an EMBL/GenBank/DDBJ whole genome shotgun (WGS) entry which is preliminary data.</text>
</comment>
<dbReference type="AlphaFoldDB" id="W9GX23"/>
<dbReference type="Pfam" id="PF04542">
    <property type="entry name" value="Sigma70_r2"/>
    <property type="match status" value="1"/>
</dbReference>
<sequence length="217" mass="24320">MDAQWWPSYLRPERSIPWAGRARRNSEFPLVAKPTEAAEDGQADLIRRCADGDSRALRALYDHHGGLLLALALRMLGDRRLAEEVVQDTFVQVWRNAGRFDRAFGSARGWIIGILRHRALDMRDRERRSGGPPGTMEIGEAELAGAIEGIEPPAFEDRGALRGCLGELKEGPRRSITLAYMDGCSHQEIARHLDQPLGTVKSWILRGLSALRECLER</sequence>
<dbReference type="NCBIfam" id="TIGR02937">
    <property type="entry name" value="sigma70-ECF"/>
    <property type="match status" value="1"/>
</dbReference>
<accession>W9GX23</accession>
<keyword evidence="4" id="KW-0804">Transcription</keyword>
<dbReference type="InterPro" id="IPR014284">
    <property type="entry name" value="RNA_pol_sigma-70_dom"/>
</dbReference>
<evidence type="ECO:0000256" key="3">
    <source>
        <dbReference type="ARBA" id="ARBA00023082"/>
    </source>
</evidence>
<dbReference type="EMBL" id="AVFL01000055">
    <property type="protein sequence ID" value="EWY36038.1"/>
    <property type="molecule type" value="Genomic_DNA"/>
</dbReference>
<feature type="domain" description="RNA polymerase sigma factor 70 region 4 type 2" evidence="6">
    <location>
        <begin position="159"/>
        <end position="211"/>
    </location>
</feature>
<evidence type="ECO:0000259" key="6">
    <source>
        <dbReference type="Pfam" id="PF08281"/>
    </source>
</evidence>
<evidence type="ECO:0008006" key="9">
    <source>
        <dbReference type="Google" id="ProtNLM"/>
    </source>
</evidence>
<protein>
    <recommendedName>
        <fullName evidence="9">RNA polymerase sigma factor</fullName>
    </recommendedName>
</protein>
<evidence type="ECO:0000313" key="7">
    <source>
        <dbReference type="EMBL" id="EWY36038.1"/>
    </source>
</evidence>
<organism evidence="7 8">
    <name type="scientific">Skermanella stibiiresistens SB22</name>
    <dbReference type="NCBI Taxonomy" id="1385369"/>
    <lineage>
        <taxon>Bacteria</taxon>
        <taxon>Pseudomonadati</taxon>
        <taxon>Pseudomonadota</taxon>
        <taxon>Alphaproteobacteria</taxon>
        <taxon>Rhodospirillales</taxon>
        <taxon>Azospirillaceae</taxon>
        <taxon>Skermanella</taxon>
    </lineage>
</organism>
<dbReference type="InterPro" id="IPR036388">
    <property type="entry name" value="WH-like_DNA-bd_sf"/>
</dbReference>
<dbReference type="Pfam" id="PF08281">
    <property type="entry name" value="Sigma70_r4_2"/>
    <property type="match status" value="1"/>
</dbReference>
<dbReference type="Proteomes" id="UP000019486">
    <property type="component" value="Unassembled WGS sequence"/>
</dbReference>
<comment type="similarity">
    <text evidence="1">Belongs to the sigma-70 factor family. ECF subfamily.</text>
</comment>
<dbReference type="GO" id="GO:0016987">
    <property type="term" value="F:sigma factor activity"/>
    <property type="evidence" value="ECO:0007669"/>
    <property type="project" value="UniProtKB-KW"/>
</dbReference>